<proteinExistence type="predicted"/>
<dbReference type="InterPro" id="IPR059179">
    <property type="entry name" value="MLKL-like_MCAfunc"/>
</dbReference>
<dbReference type="Gene3D" id="1.20.930.20">
    <property type="entry name" value="Adaptor protein Cbl, N-terminal domain"/>
    <property type="match status" value="1"/>
</dbReference>
<dbReference type="EMBL" id="SPHZ02000010">
    <property type="protein sequence ID" value="KAF0896264.1"/>
    <property type="molecule type" value="Genomic_DNA"/>
</dbReference>
<organism evidence="1 2">
    <name type="scientific">Oryza meyeriana var. granulata</name>
    <dbReference type="NCBI Taxonomy" id="110450"/>
    <lineage>
        <taxon>Eukaryota</taxon>
        <taxon>Viridiplantae</taxon>
        <taxon>Streptophyta</taxon>
        <taxon>Embryophyta</taxon>
        <taxon>Tracheophyta</taxon>
        <taxon>Spermatophyta</taxon>
        <taxon>Magnoliopsida</taxon>
        <taxon>Liliopsida</taxon>
        <taxon>Poales</taxon>
        <taxon>Poaceae</taxon>
        <taxon>BOP clade</taxon>
        <taxon>Oryzoideae</taxon>
        <taxon>Oryzeae</taxon>
        <taxon>Oryzinae</taxon>
        <taxon>Oryza</taxon>
        <taxon>Oryza meyeriana</taxon>
    </lineage>
</organism>
<protein>
    <submittedName>
        <fullName evidence="1">Uncharacterized protein</fullName>
    </submittedName>
</protein>
<comment type="caution">
    <text evidence="1">The sequence shown here is derived from an EMBL/GenBank/DDBJ whole genome shotgun (WGS) entry which is preliminary data.</text>
</comment>
<evidence type="ECO:0000313" key="1">
    <source>
        <dbReference type="EMBL" id="KAF0896264.1"/>
    </source>
</evidence>
<evidence type="ECO:0000313" key="2">
    <source>
        <dbReference type="Proteomes" id="UP000479710"/>
    </source>
</evidence>
<dbReference type="AlphaFoldDB" id="A0A6G1C8Z7"/>
<dbReference type="Proteomes" id="UP000479710">
    <property type="component" value="Unassembled WGS sequence"/>
</dbReference>
<keyword evidence="2" id="KW-1185">Reference proteome</keyword>
<sequence length="148" mass="17128">MELYKELIRKVAEGVQTVHRNGDECRQLAGRADRLAGELQKLQESEMEGRLGEWESLEGLNETLRRAYELVAACQKGRGFGTYVRCFCLCYDLADELRAVRQELAWVHSLTNYNGKRIPLRDLSQLRHHYFDVIPNDAIVNSLNIRFT</sequence>
<reference evidence="1 2" key="1">
    <citation type="submission" date="2019-11" db="EMBL/GenBank/DDBJ databases">
        <title>Whole genome sequence of Oryza granulata.</title>
        <authorList>
            <person name="Li W."/>
        </authorList>
    </citation>
    <scope>NUCLEOTIDE SEQUENCE [LARGE SCALE GENOMIC DNA]</scope>
    <source>
        <strain evidence="2">cv. Menghai</strain>
        <tissue evidence="1">Leaf</tissue>
    </source>
</reference>
<gene>
    <name evidence="1" type="ORF">E2562_019746</name>
</gene>
<dbReference type="InterPro" id="IPR036537">
    <property type="entry name" value="Adaptor_Cbl_N_dom_sf"/>
</dbReference>
<dbReference type="GO" id="GO:0007166">
    <property type="term" value="P:cell surface receptor signaling pathway"/>
    <property type="evidence" value="ECO:0007669"/>
    <property type="project" value="InterPro"/>
</dbReference>
<accession>A0A6G1C8Z7</accession>
<name>A0A6G1C8Z7_9ORYZ</name>
<dbReference type="CDD" id="cd21037">
    <property type="entry name" value="MLKL_NTD"/>
    <property type="match status" value="1"/>
</dbReference>
<dbReference type="PANTHER" id="PTHR35832">
    <property type="entry name" value="OS12G0248400 PROTEIN-RELATED"/>
    <property type="match status" value="1"/>
</dbReference>